<dbReference type="NCBIfam" id="TIGR03167">
    <property type="entry name" value="tRNA_sel_U_synt"/>
    <property type="match status" value="1"/>
</dbReference>
<dbReference type="NCBIfam" id="NF008750">
    <property type="entry name" value="PRK11784.1-2"/>
    <property type="match status" value="1"/>
</dbReference>
<evidence type="ECO:0000256" key="1">
    <source>
        <dbReference type="ARBA" id="ARBA00023266"/>
    </source>
</evidence>
<dbReference type="Proteomes" id="UP000184292">
    <property type="component" value="Unassembled WGS sequence"/>
</dbReference>
<dbReference type="InterPro" id="IPR058840">
    <property type="entry name" value="AAA_SelU"/>
</dbReference>
<dbReference type="Pfam" id="PF26341">
    <property type="entry name" value="AAA_SelU"/>
    <property type="match status" value="1"/>
</dbReference>
<dbReference type="GO" id="GO:0002098">
    <property type="term" value="P:tRNA wobble uridine modification"/>
    <property type="evidence" value="ECO:0007669"/>
    <property type="project" value="InterPro"/>
</dbReference>
<reference evidence="3 4" key="1">
    <citation type="submission" date="2016-11" db="EMBL/GenBank/DDBJ databases">
        <authorList>
            <person name="Jaros S."/>
            <person name="Januszkiewicz K."/>
            <person name="Wedrychowicz H."/>
        </authorList>
    </citation>
    <scope>NUCLEOTIDE SEQUENCE [LARGE SCALE GENOMIC DNA]</scope>
    <source>
        <strain evidence="3 4">DSM 100565</strain>
    </source>
</reference>
<dbReference type="SMART" id="SM00450">
    <property type="entry name" value="RHOD"/>
    <property type="match status" value="1"/>
</dbReference>
<dbReference type="GO" id="GO:0043828">
    <property type="term" value="F:tRNA 2-selenouridine synthase activity"/>
    <property type="evidence" value="ECO:0007669"/>
    <property type="project" value="InterPro"/>
</dbReference>
<feature type="domain" description="Rhodanese" evidence="2">
    <location>
        <begin position="51"/>
        <end position="173"/>
    </location>
</feature>
<gene>
    <name evidence="3" type="ORF">SAMN05444417_2302</name>
</gene>
<dbReference type="STRING" id="1447782.SAMN05444417_2302"/>
<dbReference type="NCBIfam" id="NF008752">
    <property type="entry name" value="PRK11784.1-4"/>
    <property type="match status" value="1"/>
</dbReference>
<dbReference type="PANTHER" id="PTHR30401">
    <property type="entry name" value="TRNA 2-SELENOURIDINE SYNTHASE"/>
    <property type="match status" value="1"/>
</dbReference>
<dbReference type="GO" id="GO:0004792">
    <property type="term" value="F:thiosulfate-cyanide sulfurtransferase activity"/>
    <property type="evidence" value="ECO:0007669"/>
    <property type="project" value="InterPro"/>
</dbReference>
<protein>
    <submittedName>
        <fullName evidence="3">tRNA 2-selenouridine synthase</fullName>
    </submittedName>
</protein>
<keyword evidence="4" id="KW-1185">Reference proteome</keyword>
<dbReference type="SUPFAM" id="SSF52821">
    <property type="entry name" value="Rhodanese/Cell cycle control phosphatase"/>
    <property type="match status" value="1"/>
</dbReference>
<sequence>MPPPATAPPRRIVPASAGEGGSAAIALPLPGRGGYLPRMARSFPTLRDFLAHGFDTVIDVRSPSEYAEDHVPGAINLPVLDDAERAEVGTMYVQQSPFLARKIGAAMVFRNSANHIAGPLAHHEGGWRPLVYCWRGGQRSGSFGWMLKEIGWRADTVQGGYQSYRRLVHGLLYGGAFGLKPILLDGFTGTAKTDILSRVAAKGGQVLDLEGLANHRGSLLGARPGGQPSQKAFETALAQAMLTLDPARPVLIEAESNKIGEVLIPPALWAPMKAARRIEIRAPIAARAAYLARAYEDVLSDGPALKDKLAYLRHVRGGEVVEGWSALIDAGERVALTQALMEQHYDPAYAKSRAAIGAEVAEAIDLGALDGADLDRAADRIVARLEGRPDA</sequence>
<dbReference type="PROSITE" id="PS00380">
    <property type="entry name" value="RHODANESE_1"/>
    <property type="match status" value="1"/>
</dbReference>
<evidence type="ECO:0000259" key="2">
    <source>
        <dbReference type="PROSITE" id="PS50206"/>
    </source>
</evidence>
<dbReference type="EMBL" id="FQYO01000004">
    <property type="protein sequence ID" value="SHI96747.1"/>
    <property type="molecule type" value="Genomic_DNA"/>
</dbReference>
<keyword evidence="1" id="KW-0711">Selenium</keyword>
<dbReference type="AlphaFoldDB" id="A0A1M6FGG0"/>
<evidence type="ECO:0000313" key="4">
    <source>
        <dbReference type="Proteomes" id="UP000184292"/>
    </source>
</evidence>
<dbReference type="PROSITE" id="PS50206">
    <property type="entry name" value="RHODANESE_3"/>
    <property type="match status" value="1"/>
</dbReference>
<dbReference type="PANTHER" id="PTHR30401:SF0">
    <property type="entry name" value="TRNA 2-SELENOURIDINE SYNTHASE"/>
    <property type="match status" value="1"/>
</dbReference>
<dbReference type="Pfam" id="PF00581">
    <property type="entry name" value="Rhodanese"/>
    <property type="match status" value="1"/>
</dbReference>
<name>A0A1M6FGG0_9RHOB</name>
<organism evidence="3 4">
    <name type="scientific">Wenxinia saemankumensis</name>
    <dbReference type="NCBI Taxonomy" id="1447782"/>
    <lineage>
        <taxon>Bacteria</taxon>
        <taxon>Pseudomonadati</taxon>
        <taxon>Pseudomonadota</taxon>
        <taxon>Alphaproteobacteria</taxon>
        <taxon>Rhodobacterales</taxon>
        <taxon>Roseobacteraceae</taxon>
        <taxon>Wenxinia</taxon>
    </lineage>
</organism>
<evidence type="ECO:0000313" key="3">
    <source>
        <dbReference type="EMBL" id="SHI96747.1"/>
    </source>
</evidence>
<dbReference type="Gene3D" id="3.40.250.10">
    <property type="entry name" value="Rhodanese-like domain"/>
    <property type="match status" value="1"/>
</dbReference>
<dbReference type="InterPro" id="IPR036873">
    <property type="entry name" value="Rhodanese-like_dom_sf"/>
</dbReference>
<dbReference type="InterPro" id="IPR001763">
    <property type="entry name" value="Rhodanese-like_dom"/>
</dbReference>
<proteinExistence type="predicted"/>
<accession>A0A1M6FGG0</accession>
<dbReference type="InterPro" id="IPR001307">
    <property type="entry name" value="Thiosulphate_STrfase_CS"/>
</dbReference>
<dbReference type="InterPro" id="IPR017582">
    <property type="entry name" value="SelU"/>
</dbReference>